<protein>
    <submittedName>
        <fullName evidence="6">Uncharacterized protein</fullName>
    </submittedName>
</protein>
<dbReference type="InterPro" id="IPR002925">
    <property type="entry name" value="Dienelactn_hydro"/>
</dbReference>
<evidence type="ECO:0000256" key="3">
    <source>
        <dbReference type="SAM" id="SignalP"/>
    </source>
</evidence>
<dbReference type="InterPro" id="IPR050955">
    <property type="entry name" value="Plant_Biomass_Hydrol_Est"/>
</dbReference>
<accession>A0AAN2BK40</accession>
<dbReference type="Gene3D" id="2.60.120.200">
    <property type="match status" value="1"/>
</dbReference>
<dbReference type="Pfam" id="PF21340">
    <property type="entry name" value="Polysacc_lyase-like"/>
    <property type="match status" value="1"/>
</dbReference>
<feature type="domain" description="Dienelactone hydrolase" evidence="4">
    <location>
        <begin position="234"/>
        <end position="334"/>
    </location>
</feature>
<feature type="compositionally biased region" description="Low complexity" evidence="2">
    <location>
        <begin position="395"/>
        <end position="409"/>
    </location>
</feature>
<evidence type="ECO:0000256" key="2">
    <source>
        <dbReference type="SAM" id="MobiDB-lite"/>
    </source>
</evidence>
<evidence type="ECO:0000259" key="4">
    <source>
        <dbReference type="Pfam" id="PF01738"/>
    </source>
</evidence>
<reference evidence="6 7" key="1">
    <citation type="journal article" date="2022" name="IScience">
        <title>An ultrasensitive nanofiber-based assay for enzymatic hydrolysis and deep-sea microbial degradation of cellulose.</title>
        <authorList>
            <person name="Tsudome M."/>
            <person name="Tachioka M."/>
            <person name="Miyazaki M."/>
            <person name="Uchimura K."/>
            <person name="Tsuda M."/>
            <person name="Takaki Y."/>
            <person name="Deguchi S."/>
        </authorList>
    </citation>
    <scope>NUCLEOTIDE SEQUENCE [LARGE SCALE GENOMIC DNA]</scope>
    <source>
        <strain evidence="6 7">GE09</strain>
    </source>
</reference>
<sequence length="641" mass="68932">MSSTTLKQLIARHWRVAALASASVGLSACVATTTPESSSSAMESSSSVVNSSSSVVSSSSSISSSSVAQSSSSLAASSSSEPEVLGEIIPRTSCPSAPPESKPVDLANVGPYDLTISKDEYVAMLEDKGVFDGTEWDLPWHMWEPAQATSSDELFPLIISLHGAWAGEPGGNESGPGSILVDGVPYMLGSSNGLLTEANQAAFPTYMIFPHCLQSEGCHWSLGHEWAANSRANFQLGDSPSRVMSSVLELVQHMVDTYQVDPARIYVTGVSMGGGGTWDMVARHPELLAAAIPLAGHTPAVDQLNVAVESKLPIWAHGGQNDFNNRFQDTVNAVNKIHNDGGCAWVAGYDGYQREDQESMKAHGHSLWQRVYLNPDLWPWLFAQKQPREGEVQTSSSQSSAGQSSSAPSAQGCDGAGYCNDFDDIEVVPDNLKKAACTNNAFAEPQFSIVQGSTGNAVKVETKQAYCSGWLAAPGVENMDKFFVKFDINVTDPKGNLRWFLLLENSASQTDTDKSMRLRLPQHAATDYLNWNIGNPESDTPKVYDGGPNGQQARDASFKYAYNQWNCMEVMVDKVGREIGLWVNGVRLDGLTIDENPSTPFDAQWPDSLRNFDITGVNIGMHEGSALIDNLVVSSVPVGCN</sequence>
<dbReference type="InterPro" id="IPR029058">
    <property type="entry name" value="AB_hydrolase_fold"/>
</dbReference>
<keyword evidence="7" id="KW-1185">Reference proteome</keyword>
<dbReference type="KEGG" id="marq:MARGE09_P1791"/>
<feature type="chain" id="PRO_5042817595" evidence="3">
    <location>
        <begin position="29"/>
        <end position="641"/>
    </location>
</feature>
<dbReference type="SUPFAM" id="SSF53474">
    <property type="entry name" value="alpha/beta-Hydrolases"/>
    <property type="match status" value="1"/>
</dbReference>
<dbReference type="InterPro" id="IPR048955">
    <property type="entry name" value="Cip1-like_core"/>
</dbReference>
<evidence type="ECO:0000313" key="6">
    <source>
        <dbReference type="EMBL" id="BCD97590.1"/>
    </source>
</evidence>
<dbReference type="AlphaFoldDB" id="A0AAN2BK40"/>
<name>A0AAN2BK40_9GAMM</name>
<dbReference type="GO" id="GO:0016787">
    <property type="term" value="F:hydrolase activity"/>
    <property type="evidence" value="ECO:0007669"/>
    <property type="project" value="InterPro"/>
</dbReference>
<feature type="domain" description="Cip1-like core" evidence="5">
    <location>
        <begin position="452"/>
        <end position="622"/>
    </location>
</feature>
<feature type="region of interest" description="Disordered" evidence="2">
    <location>
        <begin position="388"/>
        <end position="409"/>
    </location>
</feature>
<dbReference type="RefSeq" id="WP_236987056.1">
    <property type="nucleotide sequence ID" value="NZ_AP023086.1"/>
</dbReference>
<dbReference type="PANTHER" id="PTHR43037:SF1">
    <property type="entry name" value="BLL1128 PROTEIN"/>
    <property type="match status" value="1"/>
</dbReference>
<gene>
    <name evidence="6" type="ORF">MARGE09_P1791</name>
</gene>
<keyword evidence="1 3" id="KW-0732">Signal</keyword>
<dbReference type="PROSITE" id="PS51257">
    <property type="entry name" value="PROKAR_LIPOPROTEIN"/>
    <property type="match status" value="1"/>
</dbReference>
<dbReference type="Proteomes" id="UP001320119">
    <property type="component" value="Chromosome"/>
</dbReference>
<dbReference type="EMBL" id="AP023086">
    <property type="protein sequence ID" value="BCD97590.1"/>
    <property type="molecule type" value="Genomic_DNA"/>
</dbReference>
<feature type="signal peptide" evidence="3">
    <location>
        <begin position="1"/>
        <end position="28"/>
    </location>
</feature>
<dbReference type="Pfam" id="PF01738">
    <property type="entry name" value="DLH"/>
    <property type="match status" value="1"/>
</dbReference>
<dbReference type="Gene3D" id="3.40.50.1820">
    <property type="entry name" value="alpha/beta hydrolase"/>
    <property type="match status" value="1"/>
</dbReference>
<evidence type="ECO:0000313" key="7">
    <source>
        <dbReference type="Proteomes" id="UP001320119"/>
    </source>
</evidence>
<organism evidence="6 7">
    <name type="scientific">Marinagarivorans cellulosilyticus</name>
    <dbReference type="NCBI Taxonomy" id="2721545"/>
    <lineage>
        <taxon>Bacteria</taxon>
        <taxon>Pseudomonadati</taxon>
        <taxon>Pseudomonadota</taxon>
        <taxon>Gammaproteobacteria</taxon>
        <taxon>Cellvibrionales</taxon>
        <taxon>Cellvibrionaceae</taxon>
        <taxon>Marinagarivorans</taxon>
    </lineage>
</organism>
<evidence type="ECO:0000256" key="1">
    <source>
        <dbReference type="ARBA" id="ARBA00022729"/>
    </source>
</evidence>
<evidence type="ECO:0000259" key="5">
    <source>
        <dbReference type="Pfam" id="PF21340"/>
    </source>
</evidence>
<dbReference type="PANTHER" id="PTHR43037">
    <property type="entry name" value="UNNAMED PRODUCT-RELATED"/>
    <property type="match status" value="1"/>
</dbReference>
<proteinExistence type="predicted"/>